<dbReference type="KEGG" id="chih:GWR21_07015"/>
<evidence type="ECO:0000313" key="1">
    <source>
        <dbReference type="EMBL" id="QHS59342.1"/>
    </source>
</evidence>
<dbReference type="AlphaFoldDB" id="A0A6B9ZAF4"/>
<dbReference type="Pfam" id="PF16132">
    <property type="entry name" value="DUF4843"/>
    <property type="match status" value="1"/>
</dbReference>
<name>A0A6B9ZAF4_9BACT</name>
<reference evidence="1 2" key="1">
    <citation type="submission" date="2020-01" db="EMBL/GenBank/DDBJ databases">
        <title>Complete genome sequence of Chitinophaga sp. H33E-04 isolated from quinoa roots.</title>
        <authorList>
            <person name="Weon H.-Y."/>
            <person name="Lee S.A."/>
        </authorList>
    </citation>
    <scope>NUCLEOTIDE SEQUENCE [LARGE SCALE GENOMIC DNA]</scope>
    <source>
        <strain evidence="1 2">H33E-04</strain>
    </source>
</reference>
<sequence length="250" mass="28428">MKAFYIAALLLLAIVSCKKETIDFYSGESLLYFDNSINYGNQRNTQRIDTALFTFSLAPETVLDSTLNVRVSVMGRQADHDRRFAVKVIDSLTTAVAGVHYEPLQNEYIVPANKSVVYIPVRFHRTKEMASEQYRLQLQIQPNQEFDTTLTQPRTKDSVVATATLTLFIDDQIAKPARWLDGYLGTFSRKKILLICEQLQMTVNDFITIAVAEAVYIGKAMQRYLNQQRDAGNIIYEENGTEMIMGELSQ</sequence>
<accession>A0A6B9ZAF4</accession>
<evidence type="ECO:0000313" key="2">
    <source>
        <dbReference type="Proteomes" id="UP000476411"/>
    </source>
</evidence>
<proteinExistence type="predicted"/>
<dbReference type="InterPro" id="IPR032299">
    <property type="entry name" value="DUF4843"/>
</dbReference>
<keyword evidence="2" id="KW-1185">Reference proteome</keyword>
<organism evidence="1 2">
    <name type="scientific">Chitinophaga agri</name>
    <dbReference type="NCBI Taxonomy" id="2703787"/>
    <lineage>
        <taxon>Bacteria</taxon>
        <taxon>Pseudomonadati</taxon>
        <taxon>Bacteroidota</taxon>
        <taxon>Chitinophagia</taxon>
        <taxon>Chitinophagales</taxon>
        <taxon>Chitinophagaceae</taxon>
        <taxon>Chitinophaga</taxon>
    </lineage>
</organism>
<gene>
    <name evidence="1" type="ORF">GWR21_07015</name>
</gene>
<dbReference type="PROSITE" id="PS51257">
    <property type="entry name" value="PROKAR_LIPOPROTEIN"/>
    <property type="match status" value="1"/>
</dbReference>
<dbReference type="RefSeq" id="WP_162331039.1">
    <property type="nucleotide sequence ID" value="NZ_CP048113.1"/>
</dbReference>
<dbReference type="Proteomes" id="UP000476411">
    <property type="component" value="Chromosome"/>
</dbReference>
<protein>
    <submittedName>
        <fullName evidence="1">DUF4843 domain-containing protein</fullName>
    </submittedName>
</protein>
<dbReference type="EMBL" id="CP048113">
    <property type="protein sequence ID" value="QHS59342.1"/>
    <property type="molecule type" value="Genomic_DNA"/>
</dbReference>